<dbReference type="InterPro" id="IPR010656">
    <property type="entry name" value="DctM"/>
</dbReference>
<sequence length="363" mass="38661">MLGSALGAILKKTGVAENLVRTVMRKIGINTEKRAILASMIASMVLTALLGTLAGANAIIAPIVIPLVAVIGITPSSLSAVLMGAGLTGMFIGPFSPQVVTIMGLTRLSYVEYLISAGLPVTVVCLIVTYIMANKIQKDTKGIYVYESTENIDINEKAGENAKRATYGFLITLTLLIVYGIYVKSGASYAIVVMFTTAVITGVTGRLSLNEIFDTLVEGASRMMWLFIMFILFNPFITFIEESGAFKSLVTLLEPLLGSGNKIVFSLVSTLTGILGIGGAAVAQSVVMDKMFNGFVQDLGMSTGLWAMILLVGSQITSFAYPEADMLGQMGLARSKDLKNMVKFGVIVVIANVLLIFIRAFFG</sequence>
<proteinExistence type="predicted"/>
<evidence type="ECO:0000313" key="3">
    <source>
        <dbReference type="EMBL" id="MPM55598.1"/>
    </source>
</evidence>
<feature type="transmembrane region" description="Helical" evidence="1">
    <location>
        <begin position="299"/>
        <end position="321"/>
    </location>
</feature>
<feature type="transmembrane region" description="Helical" evidence="1">
    <location>
        <begin position="113"/>
        <end position="133"/>
    </location>
</feature>
<name>A0A645AS58_9ZZZZ</name>
<organism evidence="3">
    <name type="scientific">bioreactor metagenome</name>
    <dbReference type="NCBI Taxonomy" id="1076179"/>
    <lineage>
        <taxon>unclassified sequences</taxon>
        <taxon>metagenomes</taxon>
        <taxon>ecological metagenomes</taxon>
    </lineage>
</organism>
<reference evidence="3" key="1">
    <citation type="submission" date="2019-08" db="EMBL/GenBank/DDBJ databases">
        <authorList>
            <person name="Kucharzyk K."/>
            <person name="Murdoch R.W."/>
            <person name="Higgins S."/>
            <person name="Loffler F."/>
        </authorList>
    </citation>
    <scope>NUCLEOTIDE SEQUENCE</scope>
</reference>
<feature type="domain" description="TRAP C4-dicarboxylate transport system permease DctM subunit" evidence="2">
    <location>
        <begin position="6"/>
        <end position="358"/>
    </location>
</feature>
<comment type="caution">
    <text evidence="3">The sequence shown here is derived from an EMBL/GenBank/DDBJ whole genome shotgun (WGS) entry which is preliminary data.</text>
</comment>
<keyword evidence="1" id="KW-1133">Transmembrane helix</keyword>
<feature type="transmembrane region" description="Helical" evidence="1">
    <location>
        <begin position="189"/>
        <end position="209"/>
    </location>
</feature>
<dbReference type="AlphaFoldDB" id="A0A645AS58"/>
<gene>
    <name evidence="3" type="ORF">SDC9_102395</name>
</gene>
<evidence type="ECO:0000259" key="2">
    <source>
        <dbReference type="Pfam" id="PF06808"/>
    </source>
</evidence>
<accession>A0A645AS58</accession>
<feature type="transmembrane region" description="Helical" evidence="1">
    <location>
        <begin position="165"/>
        <end position="183"/>
    </location>
</feature>
<dbReference type="EMBL" id="VSSQ01015346">
    <property type="protein sequence ID" value="MPM55598.1"/>
    <property type="molecule type" value="Genomic_DNA"/>
</dbReference>
<feature type="transmembrane region" description="Helical" evidence="1">
    <location>
        <begin position="67"/>
        <end position="93"/>
    </location>
</feature>
<keyword evidence="1" id="KW-0472">Membrane</keyword>
<evidence type="ECO:0000256" key="1">
    <source>
        <dbReference type="SAM" id="Phobius"/>
    </source>
</evidence>
<feature type="transmembrane region" description="Helical" evidence="1">
    <location>
        <begin position="341"/>
        <end position="362"/>
    </location>
</feature>
<feature type="transmembrane region" description="Helical" evidence="1">
    <location>
        <begin position="35"/>
        <end position="60"/>
    </location>
</feature>
<keyword evidence="1" id="KW-0812">Transmembrane</keyword>
<feature type="transmembrane region" description="Helical" evidence="1">
    <location>
        <begin position="263"/>
        <end position="287"/>
    </location>
</feature>
<dbReference type="Pfam" id="PF06808">
    <property type="entry name" value="DctM"/>
    <property type="match status" value="1"/>
</dbReference>
<feature type="transmembrane region" description="Helical" evidence="1">
    <location>
        <begin position="221"/>
        <end position="240"/>
    </location>
</feature>
<protein>
    <recommendedName>
        <fullName evidence="2">TRAP C4-dicarboxylate transport system permease DctM subunit domain-containing protein</fullName>
    </recommendedName>
</protein>